<comment type="caution">
    <text evidence="6">The sequence shown here is derived from an EMBL/GenBank/DDBJ whole genome shotgun (WGS) entry which is preliminary data.</text>
</comment>
<name>A0A840EL55_9ACTN</name>
<dbReference type="Pfam" id="PF02678">
    <property type="entry name" value="Pirin"/>
    <property type="match status" value="1"/>
</dbReference>
<dbReference type="GO" id="GO:0046872">
    <property type="term" value="F:metal ion binding"/>
    <property type="evidence" value="ECO:0007669"/>
    <property type="project" value="UniProtKB-KW"/>
</dbReference>
<evidence type="ECO:0008006" key="8">
    <source>
        <dbReference type="Google" id="ProtNLM"/>
    </source>
</evidence>
<dbReference type="InterPro" id="IPR014710">
    <property type="entry name" value="RmlC-like_jellyroll"/>
</dbReference>
<proteinExistence type="inferred from homology"/>
<feature type="binding site" evidence="2">
    <location>
        <position position="102"/>
    </location>
    <ligand>
        <name>Fe cation</name>
        <dbReference type="ChEBI" id="CHEBI:24875"/>
    </ligand>
</feature>
<sequence length="240" mass="25601">MLPTIHRAADRVVTETAWLTSSHSFSFGDHYDPSNTHHGALLVHNEDVIATGQGFETHPHAETEIITWVLSGSLIHQDSQGNSGVIHPGLAQRTSAGTGIEHSERNDHAESSDPVHLIQMWVTPDEPGRAPSYDQFDITSDLESGTIVPVASGDPAHDSAVRIANSGATLYAVRLNVGRSTAVPAGRFTHLFVTAGAVAVDGQTLGTADALRATDFGGTRITAVADAEVLIWSMSKRLWE</sequence>
<evidence type="ECO:0000313" key="6">
    <source>
        <dbReference type="EMBL" id="MBB4133465.1"/>
    </source>
</evidence>
<dbReference type="Pfam" id="PF17954">
    <property type="entry name" value="Pirin_C_2"/>
    <property type="match status" value="1"/>
</dbReference>
<dbReference type="InterPro" id="IPR041602">
    <property type="entry name" value="Quercetinase_C"/>
</dbReference>
<reference evidence="6 7" key="1">
    <citation type="submission" date="2020-08" db="EMBL/GenBank/DDBJ databases">
        <title>Sequencing the genomes of 1000 actinobacteria strains.</title>
        <authorList>
            <person name="Klenk H.-P."/>
        </authorList>
    </citation>
    <scope>NUCLEOTIDE SEQUENCE [LARGE SCALE GENOMIC DNA]</scope>
    <source>
        <strain evidence="6 7">DSM 45298</strain>
    </source>
</reference>
<dbReference type="SUPFAM" id="SSF51182">
    <property type="entry name" value="RmlC-like cupins"/>
    <property type="match status" value="1"/>
</dbReference>
<evidence type="ECO:0000256" key="3">
    <source>
        <dbReference type="RuleBase" id="RU003457"/>
    </source>
</evidence>
<feature type="domain" description="Pirin N-terminal" evidence="4">
    <location>
        <begin position="10"/>
        <end position="122"/>
    </location>
</feature>
<dbReference type="AlphaFoldDB" id="A0A840EL55"/>
<dbReference type="Gene3D" id="2.60.120.10">
    <property type="entry name" value="Jelly Rolls"/>
    <property type="match status" value="2"/>
</dbReference>
<dbReference type="InterPro" id="IPR003829">
    <property type="entry name" value="Pirin_N_dom"/>
</dbReference>
<evidence type="ECO:0000259" key="5">
    <source>
        <dbReference type="Pfam" id="PF17954"/>
    </source>
</evidence>
<dbReference type="PANTHER" id="PTHR43212">
    <property type="entry name" value="QUERCETIN 2,3-DIOXYGENASE"/>
    <property type="match status" value="1"/>
</dbReference>
<evidence type="ECO:0000313" key="7">
    <source>
        <dbReference type="Proteomes" id="UP000551501"/>
    </source>
</evidence>
<dbReference type="InterPro" id="IPR012093">
    <property type="entry name" value="Pirin"/>
</dbReference>
<feature type="binding site" evidence="2">
    <location>
        <position position="58"/>
    </location>
    <ligand>
        <name>Fe cation</name>
        <dbReference type="ChEBI" id="CHEBI:24875"/>
    </ligand>
</feature>
<organism evidence="6 7">
    <name type="scientific">Gordonia humi</name>
    <dbReference type="NCBI Taxonomy" id="686429"/>
    <lineage>
        <taxon>Bacteria</taxon>
        <taxon>Bacillati</taxon>
        <taxon>Actinomycetota</taxon>
        <taxon>Actinomycetes</taxon>
        <taxon>Mycobacteriales</taxon>
        <taxon>Gordoniaceae</taxon>
        <taxon>Gordonia</taxon>
    </lineage>
</organism>
<keyword evidence="2" id="KW-0408">Iron</keyword>
<feature type="binding site" evidence="2">
    <location>
        <position position="60"/>
    </location>
    <ligand>
        <name>Fe cation</name>
        <dbReference type="ChEBI" id="CHEBI:24875"/>
    </ligand>
</feature>
<feature type="domain" description="Quercetin 2,3-dioxygenase C-terminal cupin" evidence="5">
    <location>
        <begin position="150"/>
        <end position="231"/>
    </location>
</feature>
<dbReference type="InterPro" id="IPR011051">
    <property type="entry name" value="RmlC_Cupin_sf"/>
</dbReference>
<dbReference type="PIRSF" id="PIRSF006232">
    <property type="entry name" value="Pirin"/>
    <property type="match status" value="1"/>
</dbReference>
<dbReference type="CDD" id="cd02910">
    <property type="entry name" value="cupin_Yhhw_N"/>
    <property type="match status" value="1"/>
</dbReference>
<keyword evidence="2" id="KW-0479">Metal-binding</keyword>
<accession>A0A840EL55</accession>
<evidence type="ECO:0000256" key="2">
    <source>
        <dbReference type="PIRSR" id="PIRSR006232-1"/>
    </source>
</evidence>
<evidence type="ECO:0000256" key="1">
    <source>
        <dbReference type="ARBA" id="ARBA00008416"/>
    </source>
</evidence>
<gene>
    <name evidence="6" type="ORF">BKA16_000017</name>
</gene>
<dbReference type="RefSeq" id="WP_183368649.1">
    <property type="nucleotide sequence ID" value="NZ_BAABHL010000001.1"/>
</dbReference>
<dbReference type="EMBL" id="JACIFP010000001">
    <property type="protein sequence ID" value="MBB4133465.1"/>
    <property type="molecule type" value="Genomic_DNA"/>
</dbReference>
<dbReference type="PANTHER" id="PTHR43212:SF3">
    <property type="entry name" value="QUERCETIN 2,3-DIOXYGENASE"/>
    <property type="match status" value="1"/>
</dbReference>
<comment type="similarity">
    <text evidence="1 3">Belongs to the pirin family.</text>
</comment>
<feature type="binding site" evidence="2">
    <location>
        <position position="104"/>
    </location>
    <ligand>
        <name>Fe cation</name>
        <dbReference type="ChEBI" id="CHEBI:24875"/>
    </ligand>
</feature>
<keyword evidence="7" id="KW-1185">Reference proteome</keyword>
<dbReference type="Proteomes" id="UP000551501">
    <property type="component" value="Unassembled WGS sequence"/>
</dbReference>
<comment type="cofactor">
    <cofactor evidence="2">
        <name>Fe cation</name>
        <dbReference type="ChEBI" id="CHEBI:24875"/>
    </cofactor>
    <text evidence="2">Binds 1 Fe cation per subunit.</text>
</comment>
<evidence type="ECO:0000259" key="4">
    <source>
        <dbReference type="Pfam" id="PF02678"/>
    </source>
</evidence>
<protein>
    <recommendedName>
        <fullName evidence="8">Pirin family protein</fullName>
    </recommendedName>
</protein>